<reference evidence="2" key="2">
    <citation type="submission" date="2022-01" db="EMBL/GenBank/DDBJ databases">
        <authorList>
            <person name="Yamashiro T."/>
            <person name="Shiraishi A."/>
            <person name="Satake H."/>
            <person name="Nakayama K."/>
        </authorList>
    </citation>
    <scope>NUCLEOTIDE SEQUENCE</scope>
</reference>
<proteinExistence type="predicted"/>
<evidence type="ECO:0000313" key="3">
    <source>
        <dbReference type="Proteomes" id="UP001151760"/>
    </source>
</evidence>
<organism evidence="2 3">
    <name type="scientific">Tanacetum coccineum</name>
    <dbReference type="NCBI Taxonomy" id="301880"/>
    <lineage>
        <taxon>Eukaryota</taxon>
        <taxon>Viridiplantae</taxon>
        <taxon>Streptophyta</taxon>
        <taxon>Embryophyta</taxon>
        <taxon>Tracheophyta</taxon>
        <taxon>Spermatophyta</taxon>
        <taxon>Magnoliopsida</taxon>
        <taxon>eudicotyledons</taxon>
        <taxon>Gunneridae</taxon>
        <taxon>Pentapetalae</taxon>
        <taxon>asterids</taxon>
        <taxon>campanulids</taxon>
        <taxon>Asterales</taxon>
        <taxon>Asteraceae</taxon>
        <taxon>Asteroideae</taxon>
        <taxon>Anthemideae</taxon>
        <taxon>Anthemidinae</taxon>
        <taxon>Tanacetum</taxon>
    </lineage>
</organism>
<dbReference type="PANTHER" id="PTHR35046">
    <property type="entry name" value="ZINC KNUCKLE (CCHC-TYPE) FAMILY PROTEIN"/>
    <property type="match status" value="1"/>
</dbReference>
<evidence type="ECO:0000259" key="1">
    <source>
        <dbReference type="Pfam" id="PF24626"/>
    </source>
</evidence>
<dbReference type="EMBL" id="BQNB010018972">
    <property type="protein sequence ID" value="GJT80240.1"/>
    <property type="molecule type" value="Genomic_DNA"/>
</dbReference>
<comment type="caution">
    <text evidence="2">The sequence shown here is derived from an EMBL/GenBank/DDBJ whole genome shotgun (WGS) entry which is preliminary data.</text>
</comment>
<sequence length="641" mass="73943">MVTDLEDLKTHIVGGVWSGEYMDYGFTKSMKELDMCYIMLQELRSVIVSGALIHKNREGSKHKGQRIRLTIGDLEALVQATNPRSTMEELKNERRKRRIINNLVSRKLIDLLKLPTEICPIKGYQVCRVPVTIRKSYKVEVLCIVDDIDEWHILLGRPKRYEINVKYDLKKYLPFYMGRKENCYVSTKVTPQLSKPEVKVKEKIVKAEVVDEHIEKIQDLQNYKQHDDKISTLLFETTNKVELEGEFFPSEGDHVDETKINAVRDWSSPKTLSEVRNNKVANALSRKTTLLMSISNEVMDFDSIKELYTSDENFRNTWMELKTKQHQGEFLVLDGDLLKASIKKGFMKRCVVCQERKGKAQNRSLYMPLPVPDSPWVDILMDFVLGLPRTQRGVDSVFVVVDRLLSNPKSQIFVTKDCNDGSRPEEQHMVVPCSDDEIVKFPTQLATTGISGEDGSNLEEFLNVLTVEKVDITRPIMAVEDEPLMMLGSGLNIIKEDFSNDLDGQHSADESKPYRNTLRWHIMRLKWGYVISIGQICMNVWLKQEMKYGSYKILRKINDNAYVVDLPNTMSILKTFNVSNIYEFHSEDVNDDKHLRTSSFKERGNDEDMINKLSEEYMDHIDSGKRKNEITGGRSNVTPNK</sequence>
<protein>
    <recommendedName>
        <fullName evidence="1">Tf2-1-like SH3-like domain-containing protein</fullName>
    </recommendedName>
</protein>
<dbReference type="InterPro" id="IPR056924">
    <property type="entry name" value="SH3_Tf2-1"/>
</dbReference>
<reference evidence="2" key="1">
    <citation type="journal article" date="2022" name="Int. J. Mol. Sci.">
        <title>Draft Genome of Tanacetum Coccineum: Genomic Comparison of Closely Related Tanacetum-Family Plants.</title>
        <authorList>
            <person name="Yamashiro T."/>
            <person name="Shiraishi A."/>
            <person name="Nakayama K."/>
            <person name="Satake H."/>
        </authorList>
    </citation>
    <scope>NUCLEOTIDE SEQUENCE</scope>
</reference>
<name>A0ABQ5GX80_9ASTR</name>
<keyword evidence="3" id="KW-1185">Reference proteome</keyword>
<dbReference type="Pfam" id="PF24626">
    <property type="entry name" value="SH3_Tf2-1"/>
    <property type="match status" value="1"/>
</dbReference>
<dbReference type="PANTHER" id="PTHR35046:SF18">
    <property type="entry name" value="RNA-DIRECTED DNA POLYMERASE"/>
    <property type="match status" value="1"/>
</dbReference>
<evidence type="ECO:0000313" key="2">
    <source>
        <dbReference type="EMBL" id="GJT80240.1"/>
    </source>
</evidence>
<dbReference type="Proteomes" id="UP001151760">
    <property type="component" value="Unassembled WGS sequence"/>
</dbReference>
<accession>A0ABQ5GX80</accession>
<feature type="domain" description="Tf2-1-like SH3-like" evidence="1">
    <location>
        <begin position="547"/>
        <end position="584"/>
    </location>
</feature>
<gene>
    <name evidence="2" type="ORF">Tco_1054582</name>
</gene>